<dbReference type="AlphaFoldDB" id="A0A386ZML8"/>
<dbReference type="Proteomes" id="UP000267164">
    <property type="component" value="Chromosome"/>
</dbReference>
<dbReference type="EMBL" id="CP032568">
    <property type="protein sequence ID" value="AYF78450.1"/>
    <property type="molecule type" value="Genomic_DNA"/>
</dbReference>
<gene>
    <name evidence="1" type="ORF">D7D52_36655</name>
</gene>
<organism evidence="1 2">
    <name type="scientific">Nocardia yunnanensis</name>
    <dbReference type="NCBI Taxonomy" id="2382165"/>
    <lineage>
        <taxon>Bacteria</taxon>
        <taxon>Bacillati</taxon>
        <taxon>Actinomycetota</taxon>
        <taxon>Actinomycetes</taxon>
        <taxon>Mycobacteriales</taxon>
        <taxon>Nocardiaceae</taxon>
        <taxon>Nocardia</taxon>
    </lineage>
</organism>
<sequence>MFGAYVDSVTKVNGQYWDGQAATAAQDRASGDQKTVQALADKLTGLAGQARDGETAITEALQKARGYLSQCEANHWSVTADLGIIGDGNSRDLAQMNKDLTAAYNAAVTADNAARDALNATRSQLLIAFTSSASLGGDEGKADGKRLVDDPAHMTDAAIQRLIDAGQLTDQQLDDLHNGKPVSIPEPCVSG</sequence>
<keyword evidence="2" id="KW-1185">Reference proteome</keyword>
<evidence type="ECO:0000313" key="1">
    <source>
        <dbReference type="EMBL" id="AYF78450.1"/>
    </source>
</evidence>
<name>A0A386ZML8_9NOCA</name>
<dbReference type="OrthoDB" id="1187707at2"/>
<accession>A0A386ZML8</accession>
<evidence type="ECO:0000313" key="2">
    <source>
        <dbReference type="Proteomes" id="UP000267164"/>
    </source>
</evidence>
<protein>
    <submittedName>
        <fullName evidence="1">Uncharacterized protein</fullName>
    </submittedName>
</protein>
<proteinExistence type="predicted"/>
<dbReference type="KEGG" id="nyu:D7D52_36655"/>
<reference evidence="1 2" key="1">
    <citation type="submission" date="2018-09" db="EMBL/GenBank/DDBJ databases">
        <title>Nocardia yunnanensis sp. nov., an actinomycete isolated from a soil sample.</title>
        <authorList>
            <person name="Zhang J."/>
        </authorList>
    </citation>
    <scope>NUCLEOTIDE SEQUENCE [LARGE SCALE GENOMIC DNA]</scope>
    <source>
        <strain evidence="1 2">CFHS0054</strain>
    </source>
</reference>